<sequence>MISRSKKTPFLQGDTELVDKNVVLRKISELETYQKQIEEVSDIPIQEYKSDWKLQHRGRIKGEGPLFIFLLSERFI</sequence>
<dbReference type="Proteomes" id="UP000574717">
    <property type="component" value="Unassembled WGS sequence"/>
</dbReference>
<reference evidence="1 2" key="1">
    <citation type="journal article" date="2020" name="Front. Microbiol.">
        <title>Single-cell genomics of novel Actinobacteria with the Wood-Ljungdahl pathway discovered in a serpentinizing system.</title>
        <authorList>
            <person name="Merino N."/>
            <person name="Kawai M."/>
            <person name="Boyd E.S."/>
            <person name="Colman D.R."/>
            <person name="McGlynn S.E."/>
            <person name="Nealson K.H."/>
            <person name="Kurokawa K."/>
            <person name="Hongoh Y."/>
        </authorList>
    </citation>
    <scope>NUCLEOTIDE SEQUENCE [LARGE SCALE GENOMIC DNA]</scope>
    <source>
        <strain evidence="1 2">S03</strain>
    </source>
</reference>
<dbReference type="EMBL" id="BLRU01000612">
    <property type="protein sequence ID" value="GFP20687.1"/>
    <property type="molecule type" value="Genomic_DNA"/>
</dbReference>
<protein>
    <submittedName>
        <fullName evidence="1">Uncharacterized protein</fullName>
    </submittedName>
</protein>
<comment type="caution">
    <text evidence="1">The sequence shown here is derived from an EMBL/GenBank/DDBJ whole genome shotgun (WGS) entry which is preliminary data.</text>
</comment>
<dbReference type="AlphaFoldDB" id="A0A6V8NKT3"/>
<proteinExistence type="predicted"/>
<gene>
    <name evidence="1" type="ORF">HKBW3S03_02191</name>
</gene>
<organism evidence="1 2">
    <name type="scientific">Candidatus Hakubella thermalkaliphila</name>
    <dbReference type="NCBI Taxonomy" id="2754717"/>
    <lineage>
        <taxon>Bacteria</taxon>
        <taxon>Bacillati</taxon>
        <taxon>Actinomycetota</taxon>
        <taxon>Actinomycetota incertae sedis</taxon>
        <taxon>Candidatus Hakubellales</taxon>
        <taxon>Candidatus Hakubellaceae</taxon>
        <taxon>Candidatus Hakubella</taxon>
    </lineage>
</organism>
<name>A0A6V8NKT3_9ACTN</name>
<accession>A0A6V8NKT3</accession>
<evidence type="ECO:0000313" key="2">
    <source>
        <dbReference type="Proteomes" id="UP000574717"/>
    </source>
</evidence>
<evidence type="ECO:0000313" key="1">
    <source>
        <dbReference type="EMBL" id="GFP20687.1"/>
    </source>
</evidence>